<dbReference type="InterPro" id="IPR036249">
    <property type="entry name" value="Thioredoxin-like_sf"/>
</dbReference>
<sequence length="251" mass="28342">MIELHMFPMSHYNEKARWALDYKGIPHTRIPYMPGPHAGKIKKLSGQTQTPVIRFEDGDVLAGSTDIVLELEKRFPQPTLLPADEGAQKQALDLVEKFDGDIAVKERRSLFVHLIDEPDYLCSMFAQGQTPAKRFIYRRMLPLVKGMMRRSMDIHPDALEEGNALTRQAFDYVAAQTRDTGYLVGDQFTIADLTAAAILAPSVQLDYADMMKPKPVAPSIQAYLDQFADHPGAQWVRTMYEQHRAPLRVAA</sequence>
<dbReference type="Gene3D" id="3.40.30.10">
    <property type="entry name" value="Glutaredoxin"/>
    <property type="match status" value="1"/>
</dbReference>
<dbReference type="PROSITE" id="PS51354">
    <property type="entry name" value="GLUTAREDOXIN_2"/>
    <property type="match status" value="1"/>
</dbReference>
<dbReference type="OrthoDB" id="5242791at2"/>
<accession>X5ME14</accession>
<dbReference type="CDD" id="cd00570">
    <property type="entry name" value="GST_N_family"/>
    <property type="match status" value="1"/>
</dbReference>
<reference evidence="2 3" key="1">
    <citation type="journal article" date="2014" name="Front. Genet.">
        <title>Genome and metabolic network of "Candidatus Phaeomarinobacter ectocarpi" Ec32, a new candidate genus of Alphaproteobacteria frequently associated with brown algae.</title>
        <authorList>
            <person name="Dittami S.M."/>
            <person name="Barbeyron T."/>
            <person name="Boyen C."/>
            <person name="Cambefort J."/>
            <person name="Collet G."/>
            <person name="Delage L."/>
            <person name="Gobet A."/>
            <person name="Groisillier A."/>
            <person name="Leblanc C."/>
            <person name="Michel G."/>
            <person name="Scornet D."/>
            <person name="Siegel A."/>
            <person name="Tapia J.E."/>
            <person name="Tonon T."/>
        </authorList>
    </citation>
    <scope>NUCLEOTIDE SEQUENCE [LARGE SCALE GENOMIC DNA]</scope>
    <source>
        <strain evidence="2 3">Ec32</strain>
    </source>
</reference>
<evidence type="ECO:0000313" key="2">
    <source>
        <dbReference type="EMBL" id="CDO58974.1"/>
    </source>
</evidence>
<feature type="domain" description="GST N-terminal" evidence="1">
    <location>
        <begin position="1"/>
        <end position="79"/>
    </location>
</feature>
<protein>
    <submittedName>
        <fullName evidence="2">Glutathione S-transferase family protein Sll1545</fullName>
    </submittedName>
</protein>
<dbReference type="AlphaFoldDB" id="X5ME14"/>
<dbReference type="STRING" id="1458461.BN1012_Phect760"/>
<dbReference type="RefSeq" id="WP_043949778.1">
    <property type="nucleotide sequence ID" value="NZ_HG966617.1"/>
</dbReference>
<dbReference type="InterPro" id="IPR050983">
    <property type="entry name" value="GST_Omega/HSP26"/>
</dbReference>
<dbReference type="PROSITE" id="PS50404">
    <property type="entry name" value="GST_NTER"/>
    <property type="match status" value="1"/>
</dbReference>
<dbReference type="PATRIC" id="fig|1458461.3.peg.760"/>
<dbReference type="PANTHER" id="PTHR43968">
    <property type="match status" value="1"/>
</dbReference>
<dbReference type="GO" id="GO:0005737">
    <property type="term" value="C:cytoplasm"/>
    <property type="evidence" value="ECO:0007669"/>
    <property type="project" value="TreeGrafter"/>
</dbReference>
<keyword evidence="2" id="KW-0808">Transferase</keyword>
<dbReference type="InterPro" id="IPR004045">
    <property type="entry name" value="Glutathione_S-Trfase_N"/>
</dbReference>
<dbReference type="Proteomes" id="UP000032160">
    <property type="component" value="Chromosome I"/>
</dbReference>
<dbReference type="SUPFAM" id="SSF47616">
    <property type="entry name" value="GST C-terminal domain-like"/>
    <property type="match status" value="1"/>
</dbReference>
<dbReference type="Gene3D" id="1.20.1050.10">
    <property type="match status" value="1"/>
</dbReference>
<dbReference type="SUPFAM" id="SSF52833">
    <property type="entry name" value="Thioredoxin-like"/>
    <property type="match status" value="1"/>
</dbReference>
<gene>
    <name evidence="2" type="ORF">BN1012_Phect760</name>
</gene>
<name>X5ME14_9HYPH</name>
<organism evidence="2 3">
    <name type="scientific">Candidatus Phaeomarinibacter ectocarpi</name>
    <dbReference type="NCBI Taxonomy" id="1458461"/>
    <lineage>
        <taxon>Bacteria</taxon>
        <taxon>Pseudomonadati</taxon>
        <taxon>Pseudomonadota</taxon>
        <taxon>Alphaproteobacteria</taxon>
        <taxon>Hyphomicrobiales</taxon>
        <taxon>Parvibaculaceae</taxon>
        <taxon>Candidatus Phaeomarinibacter</taxon>
    </lineage>
</organism>
<dbReference type="HOGENOM" id="CLU_011226_0_3_5"/>
<proteinExistence type="predicted"/>
<dbReference type="InterPro" id="IPR004046">
    <property type="entry name" value="GST_C"/>
</dbReference>
<dbReference type="PANTHER" id="PTHR43968:SF14">
    <property type="entry name" value="GLUTATHIONE S-TRANSFERASE"/>
    <property type="match status" value="1"/>
</dbReference>
<dbReference type="KEGG" id="pect:BN1012_Phect760"/>
<evidence type="ECO:0000313" key="3">
    <source>
        <dbReference type="Proteomes" id="UP000032160"/>
    </source>
</evidence>
<dbReference type="Pfam" id="PF13417">
    <property type="entry name" value="GST_N_3"/>
    <property type="match status" value="1"/>
</dbReference>
<dbReference type="GO" id="GO:0016740">
    <property type="term" value="F:transferase activity"/>
    <property type="evidence" value="ECO:0007669"/>
    <property type="project" value="UniProtKB-KW"/>
</dbReference>
<dbReference type="Pfam" id="PF00043">
    <property type="entry name" value="GST_C"/>
    <property type="match status" value="1"/>
</dbReference>
<dbReference type="InterPro" id="IPR036282">
    <property type="entry name" value="Glutathione-S-Trfase_C_sf"/>
</dbReference>
<keyword evidence="3" id="KW-1185">Reference proteome</keyword>
<evidence type="ECO:0000259" key="1">
    <source>
        <dbReference type="PROSITE" id="PS50404"/>
    </source>
</evidence>
<dbReference type="EMBL" id="HG966617">
    <property type="protein sequence ID" value="CDO58974.1"/>
    <property type="molecule type" value="Genomic_DNA"/>
</dbReference>
<dbReference type="CDD" id="cd00299">
    <property type="entry name" value="GST_C_family"/>
    <property type="match status" value="1"/>
</dbReference>